<dbReference type="GO" id="GO:0030677">
    <property type="term" value="C:ribonuclease P complex"/>
    <property type="evidence" value="ECO:0007669"/>
    <property type="project" value="TreeGrafter"/>
</dbReference>
<evidence type="ECO:0000313" key="9">
    <source>
        <dbReference type="EMBL" id="THG29464.1"/>
    </source>
</evidence>
<comment type="catalytic activity">
    <reaction evidence="7">
        <text>Endonucleolytic cleavage of RNA, removing 5'-extranucleotides from tRNA precursor.</text>
        <dbReference type="EC" id="3.1.26.5"/>
    </reaction>
</comment>
<accession>A0A4S4FI02</accession>
<evidence type="ECO:0000256" key="6">
    <source>
        <dbReference type="ARBA" id="ARBA00022884"/>
    </source>
</evidence>
<gene>
    <name evidence="7 9" type="primary">rnpA</name>
    <name evidence="9" type="ORF">E6C64_12250</name>
</gene>
<dbReference type="HAMAP" id="MF_00227">
    <property type="entry name" value="RNase_P"/>
    <property type="match status" value="1"/>
</dbReference>
<sequence length="111" mass="12117">MLHRANRIVTGADYRRVVRRGRRSAGQLTIVHVQKADADAPARFGFIVSRAVGGAVQRNRVRRRLKAISHGILTDGLAGVDVVIRALPASAQADWSSLSGEVEQAMHRSRP</sequence>
<proteinExistence type="inferred from homology"/>
<evidence type="ECO:0000256" key="8">
    <source>
        <dbReference type="NCBIfam" id="TIGR00188"/>
    </source>
</evidence>
<evidence type="ECO:0000256" key="1">
    <source>
        <dbReference type="ARBA" id="ARBA00002663"/>
    </source>
</evidence>
<keyword evidence="2 7" id="KW-0819">tRNA processing</keyword>
<dbReference type="EMBL" id="SSSM01000005">
    <property type="protein sequence ID" value="THG29464.1"/>
    <property type="molecule type" value="Genomic_DNA"/>
</dbReference>
<dbReference type="PROSITE" id="PS00648">
    <property type="entry name" value="RIBONUCLEASE_P"/>
    <property type="match status" value="1"/>
</dbReference>
<dbReference type="SUPFAM" id="SSF54211">
    <property type="entry name" value="Ribosomal protein S5 domain 2-like"/>
    <property type="match status" value="1"/>
</dbReference>
<dbReference type="OrthoDB" id="196964at2"/>
<keyword evidence="10" id="KW-1185">Reference proteome</keyword>
<dbReference type="GO" id="GO:0000049">
    <property type="term" value="F:tRNA binding"/>
    <property type="evidence" value="ECO:0007669"/>
    <property type="project" value="UniProtKB-UniRule"/>
</dbReference>
<dbReference type="GO" id="GO:0001682">
    <property type="term" value="P:tRNA 5'-leader removal"/>
    <property type="evidence" value="ECO:0007669"/>
    <property type="project" value="UniProtKB-UniRule"/>
</dbReference>
<reference evidence="9 10" key="1">
    <citation type="submission" date="2019-04" db="EMBL/GenBank/DDBJ databases">
        <authorList>
            <person name="Jiang L."/>
        </authorList>
    </citation>
    <scope>NUCLEOTIDE SEQUENCE [LARGE SCALE GENOMIC DNA]</scope>
    <source>
        <strain evidence="9 10">YIM 131853</strain>
    </source>
</reference>
<dbReference type="InterPro" id="IPR014721">
    <property type="entry name" value="Ribsml_uS5_D2-typ_fold_subgr"/>
</dbReference>
<comment type="similarity">
    <text evidence="7">Belongs to the RnpA family.</text>
</comment>
<evidence type="ECO:0000256" key="3">
    <source>
        <dbReference type="ARBA" id="ARBA00022722"/>
    </source>
</evidence>
<evidence type="ECO:0000256" key="2">
    <source>
        <dbReference type="ARBA" id="ARBA00022694"/>
    </source>
</evidence>
<name>A0A4S4FI02_9MICO</name>
<dbReference type="GO" id="GO:0004526">
    <property type="term" value="F:ribonuclease P activity"/>
    <property type="evidence" value="ECO:0007669"/>
    <property type="project" value="UniProtKB-UniRule"/>
</dbReference>
<keyword evidence="6 7" id="KW-0694">RNA-binding</keyword>
<organism evidence="9 10">
    <name type="scientific">Naasia lichenicola</name>
    <dbReference type="NCBI Taxonomy" id="2565933"/>
    <lineage>
        <taxon>Bacteria</taxon>
        <taxon>Bacillati</taxon>
        <taxon>Actinomycetota</taxon>
        <taxon>Actinomycetes</taxon>
        <taxon>Micrococcales</taxon>
        <taxon>Microbacteriaceae</taxon>
        <taxon>Naasia</taxon>
    </lineage>
</organism>
<dbReference type="InterPro" id="IPR020539">
    <property type="entry name" value="RNase_P_CS"/>
</dbReference>
<dbReference type="PANTHER" id="PTHR33992:SF1">
    <property type="entry name" value="RIBONUCLEASE P PROTEIN COMPONENT"/>
    <property type="match status" value="1"/>
</dbReference>
<comment type="function">
    <text evidence="1 7">RNaseP catalyzes the removal of the 5'-leader sequence from pre-tRNA to produce the mature 5'-terminus. It can also cleave other RNA substrates such as 4.5S RNA. The protein component plays an auxiliary but essential role in vivo by binding to the 5'-leader sequence and broadening the substrate specificity of the ribozyme.</text>
</comment>
<evidence type="ECO:0000256" key="7">
    <source>
        <dbReference type="HAMAP-Rule" id="MF_00227"/>
    </source>
</evidence>
<dbReference type="EC" id="3.1.26.5" evidence="7 8"/>
<dbReference type="InterPro" id="IPR000100">
    <property type="entry name" value="RNase_P"/>
</dbReference>
<dbReference type="Gene3D" id="3.30.230.10">
    <property type="match status" value="1"/>
</dbReference>
<evidence type="ECO:0000313" key="10">
    <source>
        <dbReference type="Proteomes" id="UP000309133"/>
    </source>
</evidence>
<keyword evidence="3 7" id="KW-0540">Nuclease</keyword>
<evidence type="ECO:0000256" key="5">
    <source>
        <dbReference type="ARBA" id="ARBA00022801"/>
    </source>
</evidence>
<keyword evidence="5 7" id="KW-0378">Hydrolase</keyword>
<comment type="subunit">
    <text evidence="7">Consists of a catalytic RNA component (M1 or rnpB) and a protein subunit.</text>
</comment>
<dbReference type="InterPro" id="IPR020568">
    <property type="entry name" value="Ribosomal_Su5_D2-typ_SF"/>
</dbReference>
<dbReference type="Proteomes" id="UP000309133">
    <property type="component" value="Unassembled WGS sequence"/>
</dbReference>
<evidence type="ECO:0000256" key="4">
    <source>
        <dbReference type="ARBA" id="ARBA00022759"/>
    </source>
</evidence>
<dbReference type="GO" id="GO:0042781">
    <property type="term" value="F:3'-tRNA processing endoribonuclease activity"/>
    <property type="evidence" value="ECO:0007669"/>
    <property type="project" value="TreeGrafter"/>
</dbReference>
<comment type="caution">
    <text evidence="9">The sequence shown here is derived from an EMBL/GenBank/DDBJ whole genome shotgun (WGS) entry which is preliminary data.</text>
</comment>
<dbReference type="AlphaFoldDB" id="A0A4S4FI02"/>
<dbReference type="NCBIfam" id="TIGR00188">
    <property type="entry name" value="rnpA"/>
    <property type="match status" value="1"/>
</dbReference>
<protein>
    <recommendedName>
        <fullName evidence="7 8">Ribonuclease P protein component</fullName>
        <shortName evidence="7">RNase P protein</shortName>
        <shortName evidence="7">RNaseP protein</shortName>
        <ecNumber evidence="7 8">3.1.26.5</ecNumber>
    </recommendedName>
    <alternativeName>
        <fullName evidence="7">Protein C5</fullName>
    </alternativeName>
</protein>
<dbReference type="PANTHER" id="PTHR33992">
    <property type="entry name" value="RIBONUCLEASE P PROTEIN COMPONENT"/>
    <property type="match status" value="1"/>
</dbReference>
<keyword evidence="4 7" id="KW-0255">Endonuclease</keyword>
<dbReference type="RefSeq" id="WP_136427793.1">
    <property type="nucleotide sequence ID" value="NZ_SSSM01000005.1"/>
</dbReference>
<dbReference type="Pfam" id="PF00825">
    <property type="entry name" value="Ribonuclease_P"/>
    <property type="match status" value="1"/>
</dbReference>